<accession>B4VI83</accession>
<evidence type="ECO:0000313" key="1">
    <source>
        <dbReference type="EMBL" id="EDX78720.1"/>
    </source>
</evidence>
<reference evidence="1 2" key="1">
    <citation type="submission" date="2008-07" db="EMBL/GenBank/DDBJ databases">
        <authorList>
            <person name="Tandeau de Marsac N."/>
            <person name="Ferriera S."/>
            <person name="Johnson J."/>
            <person name="Kravitz S."/>
            <person name="Beeson K."/>
            <person name="Sutton G."/>
            <person name="Rogers Y.-H."/>
            <person name="Friedman R."/>
            <person name="Frazier M."/>
            <person name="Venter J.C."/>
        </authorList>
    </citation>
    <scope>NUCLEOTIDE SEQUENCE [LARGE SCALE GENOMIC DNA]</scope>
    <source>
        <strain evidence="1 2">PCC 7420</strain>
    </source>
</reference>
<name>B4VI83_9CYAN</name>
<dbReference type="EMBL" id="DS989841">
    <property type="protein sequence ID" value="EDX78720.1"/>
    <property type="molecule type" value="Genomic_DNA"/>
</dbReference>
<keyword evidence="2" id="KW-1185">Reference proteome</keyword>
<dbReference type="Proteomes" id="UP000003835">
    <property type="component" value="Unassembled WGS sequence"/>
</dbReference>
<dbReference type="HOGENOM" id="CLU_2878092_0_0_3"/>
<evidence type="ECO:0000313" key="2">
    <source>
        <dbReference type="Proteomes" id="UP000003835"/>
    </source>
</evidence>
<dbReference type="AlphaFoldDB" id="B4VI83"/>
<sequence>MFSGAKLAFNGDGNPDGGFVTGVTEQFTESIALVQMSGVSNLERVTVTGTQRLRRDRPLHLNS</sequence>
<protein>
    <submittedName>
        <fullName evidence="1">Uncharacterized protein</fullName>
    </submittedName>
</protein>
<proteinExistence type="predicted"/>
<gene>
    <name evidence="1" type="ORF">MC7420_7373</name>
</gene>
<organism evidence="1 2">
    <name type="scientific">Coleofasciculus chthonoplastes PCC 7420</name>
    <dbReference type="NCBI Taxonomy" id="118168"/>
    <lineage>
        <taxon>Bacteria</taxon>
        <taxon>Bacillati</taxon>
        <taxon>Cyanobacteriota</taxon>
        <taxon>Cyanophyceae</taxon>
        <taxon>Coleofasciculales</taxon>
        <taxon>Coleofasciculaceae</taxon>
        <taxon>Coleofasciculus</taxon>
    </lineage>
</organism>